<dbReference type="AlphaFoldDB" id="A0A0G0IQB0"/>
<gene>
    <name evidence="1" type="ORF">US31_C0008G0029</name>
</gene>
<organism evidence="1 2">
    <name type="scientific">Berkelbacteria bacterium GW2011_GWA1_36_9</name>
    <dbReference type="NCBI Taxonomy" id="1618331"/>
    <lineage>
        <taxon>Bacteria</taxon>
        <taxon>Candidatus Berkelbacteria</taxon>
    </lineage>
</organism>
<comment type="caution">
    <text evidence="1">The sequence shown here is derived from an EMBL/GenBank/DDBJ whole genome shotgun (WGS) entry which is preliminary data.</text>
</comment>
<sequence>LQLGKRARKYVIDNYDFANLMKKENKLLKSLIK</sequence>
<dbReference type="Proteomes" id="UP000034508">
    <property type="component" value="Unassembled WGS sequence"/>
</dbReference>
<reference evidence="1 2" key="1">
    <citation type="journal article" date="2015" name="Nature">
        <title>rRNA introns, odd ribosomes, and small enigmatic genomes across a large radiation of phyla.</title>
        <authorList>
            <person name="Brown C.T."/>
            <person name="Hug L.A."/>
            <person name="Thomas B.C."/>
            <person name="Sharon I."/>
            <person name="Castelle C.J."/>
            <person name="Singh A."/>
            <person name="Wilkins M.J."/>
            <person name="Williams K.H."/>
            <person name="Banfield J.F."/>
        </authorList>
    </citation>
    <scope>NUCLEOTIDE SEQUENCE [LARGE SCALE GENOMIC DNA]</scope>
</reference>
<protein>
    <submittedName>
        <fullName evidence="1">Uncharacterized protein</fullName>
    </submittedName>
</protein>
<dbReference type="EMBL" id="LBSM01000008">
    <property type="protein sequence ID" value="KKQ18186.1"/>
    <property type="molecule type" value="Genomic_DNA"/>
</dbReference>
<evidence type="ECO:0000313" key="2">
    <source>
        <dbReference type="Proteomes" id="UP000034508"/>
    </source>
</evidence>
<proteinExistence type="predicted"/>
<accession>A0A0G0IQB0</accession>
<evidence type="ECO:0000313" key="1">
    <source>
        <dbReference type="EMBL" id="KKQ18186.1"/>
    </source>
</evidence>
<name>A0A0G0IQB0_9BACT</name>
<feature type="non-terminal residue" evidence="1">
    <location>
        <position position="1"/>
    </location>
</feature>
<dbReference type="PATRIC" id="fig|1618331.3.peg.557"/>